<gene>
    <name evidence="2" type="ORF">TIFTF001_043810</name>
</gene>
<name>A0AA87YWQ8_FICCA</name>
<organism evidence="2 3">
    <name type="scientific">Ficus carica</name>
    <name type="common">Common fig</name>
    <dbReference type="NCBI Taxonomy" id="3494"/>
    <lineage>
        <taxon>Eukaryota</taxon>
        <taxon>Viridiplantae</taxon>
        <taxon>Streptophyta</taxon>
        <taxon>Embryophyta</taxon>
        <taxon>Tracheophyta</taxon>
        <taxon>Spermatophyta</taxon>
        <taxon>Magnoliopsida</taxon>
        <taxon>eudicotyledons</taxon>
        <taxon>Gunneridae</taxon>
        <taxon>Pentapetalae</taxon>
        <taxon>rosids</taxon>
        <taxon>fabids</taxon>
        <taxon>Rosales</taxon>
        <taxon>Moraceae</taxon>
        <taxon>Ficeae</taxon>
        <taxon>Ficus</taxon>
    </lineage>
</organism>
<dbReference type="EMBL" id="BTGU01002983">
    <property type="protein sequence ID" value="GMN24757.1"/>
    <property type="molecule type" value="Genomic_DNA"/>
</dbReference>
<proteinExistence type="predicted"/>
<sequence>MGSSTEPEWLFSTGTQTKWDKKNEESVNESQASNSRLAREGERSCLGQMIGKLGQVEEEKAAEARASLSIVYPQQERQTRLPSAASSSGADSAQPFIPKGTSCPTGDAPQIHFERLLSSKIRIFCNRPANVLKFSSTGLSHADFDSLGKEFAKEQWYTGRCVLSSNFKRNLTGSKGGPTVSEAKQTAFLMVGEGKAGRGGGSRSLTYTELLKSEGRAERLSLVDFSFDLSYRPVDPSKQAISDKSDDPHSLLFYVLQVGKKGLWHLVHSFLWQRKGRKQAIRTEERGLERIRYVEREPRIGCLSRMIGQMKGELSGEASGFDSGRLKLEREFVASVPFIHWI</sequence>
<feature type="compositionally biased region" description="Low complexity" evidence="1">
    <location>
        <begin position="83"/>
        <end position="93"/>
    </location>
</feature>
<protein>
    <submittedName>
        <fullName evidence="2">Uncharacterized protein</fullName>
    </submittedName>
</protein>
<accession>A0AA87YWQ8</accession>
<feature type="compositionally biased region" description="Polar residues" evidence="1">
    <location>
        <begin position="1"/>
        <end position="17"/>
    </location>
</feature>
<evidence type="ECO:0000313" key="3">
    <source>
        <dbReference type="Proteomes" id="UP001187192"/>
    </source>
</evidence>
<feature type="region of interest" description="Disordered" evidence="1">
    <location>
        <begin position="1"/>
        <end position="41"/>
    </location>
</feature>
<evidence type="ECO:0000313" key="2">
    <source>
        <dbReference type="EMBL" id="GMN24757.1"/>
    </source>
</evidence>
<comment type="caution">
    <text evidence="2">The sequence shown here is derived from an EMBL/GenBank/DDBJ whole genome shotgun (WGS) entry which is preliminary data.</text>
</comment>
<dbReference type="AlphaFoldDB" id="A0AA87YWQ8"/>
<feature type="region of interest" description="Disordered" evidence="1">
    <location>
        <begin position="73"/>
        <end position="105"/>
    </location>
</feature>
<reference evidence="2" key="1">
    <citation type="submission" date="2023-07" db="EMBL/GenBank/DDBJ databases">
        <title>draft genome sequence of fig (Ficus carica).</title>
        <authorList>
            <person name="Takahashi T."/>
            <person name="Nishimura K."/>
        </authorList>
    </citation>
    <scope>NUCLEOTIDE SEQUENCE</scope>
</reference>
<evidence type="ECO:0000256" key="1">
    <source>
        <dbReference type="SAM" id="MobiDB-lite"/>
    </source>
</evidence>
<keyword evidence="3" id="KW-1185">Reference proteome</keyword>
<dbReference type="Proteomes" id="UP001187192">
    <property type="component" value="Unassembled WGS sequence"/>
</dbReference>